<accession>A0ABU9EZZ8</accession>
<keyword evidence="2" id="KW-1133">Transmembrane helix</keyword>
<feature type="compositionally biased region" description="Basic and acidic residues" evidence="1">
    <location>
        <begin position="194"/>
        <end position="204"/>
    </location>
</feature>
<organism evidence="3 4">
    <name type="scientific">Staphylococcus debuckii</name>
    <dbReference type="NCBI Taxonomy" id="2044912"/>
    <lineage>
        <taxon>Bacteria</taxon>
        <taxon>Bacillati</taxon>
        <taxon>Bacillota</taxon>
        <taxon>Bacilli</taxon>
        <taxon>Bacillales</taxon>
        <taxon>Staphylococcaceae</taxon>
        <taxon>Staphylococcus</taxon>
    </lineage>
</organism>
<proteinExistence type="predicted"/>
<dbReference type="EMBL" id="JBBWSC010000012">
    <property type="protein sequence ID" value="MEL0539030.1"/>
    <property type="molecule type" value="Genomic_DNA"/>
</dbReference>
<keyword evidence="2" id="KW-0472">Membrane</keyword>
<dbReference type="Proteomes" id="UP001380601">
    <property type="component" value="Unassembled WGS sequence"/>
</dbReference>
<feature type="compositionally biased region" description="Acidic residues" evidence="1">
    <location>
        <begin position="178"/>
        <end position="187"/>
    </location>
</feature>
<reference evidence="3 4" key="1">
    <citation type="submission" date="2024-04" db="EMBL/GenBank/DDBJ databases">
        <title>Staphylococcus debuckii a clinical isolate.</title>
        <authorList>
            <person name="Magnan C."/>
            <person name="Plumet L."/>
            <person name="Morsli M."/>
            <person name="Molle V."/>
            <person name="Lavigne J.-P."/>
        </authorList>
    </citation>
    <scope>NUCLEOTIDE SEQUENCE [LARGE SCALE GENOMIC DNA]</scope>
    <source>
        <strain evidence="3 4">NSD001</strain>
    </source>
</reference>
<feature type="region of interest" description="Disordered" evidence="1">
    <location>
        <begin position="178"/>
        <end position="204"/>
    </location>
</feature>
<evidence type="ECO:0000256" key="2">
    <source>
        <dbReference type="SAM" id="Phobius"/>
    </source>
</evidence>
<comment type="caution">
    <text evidence="3">The sequence shown here is derived from an EMBL/GenBank/DDBJ whole genome shotgun (WGS) entry which is preliminary data.</text>
</comment>
<keyword evidence="2" id="KW-0812">Transmembrane</keyword>
<feature type="transmembrane region" description="Helical" evidence="2">
    <location>
        <begin position="68"/>
        <end position="87"/>
    </location>
</feature>
<dbReference type="RefSeq" id="WP_341612247.1">
    <property type="nucleotide sequence ID" value="NZ_JBBWSC010000012.1"/>
</dbReference>
<feature type="transmembrane region" description="Helical" evidence="2">
    <location>
        <begin position="6"/>
        <end position="21"/>
    </location>
</feature>
<name>A0ABU9EZZ8_9STAP</name>
<evidence type="ECO:0000313" key="4">
    <source>
        <dbReference type="Proteomes" id="UP001380601"/>
    </source>
</evidence>
<sequence length="204" mass="23443">MFIVNLIIVLILFLLTGFLSGRYRDKYLFAKSFLISVAMVISGFFSLIVSGFIIYWLLIRLLGDRSSIFVLGIIIILFAGIMNYFIVHQLVKWNDYNEMLVAILEYYIQWTTIFFTLYQFLTSSPQNLKSIAKLEISTDTLDLNLLNIIILPVLLISWIALAMVRLYIKDHKWAEEESEAQAAENEDNTSNSASEKETSGEQKS</sequence>
<feature type="transmembrane region" description="Helical" evidence="2">
    <location>
        <begin position="145"/>
        <end position="168"/>
    </location>
</feature>
<gene>
    <name evidence="3" type="ORF">AADA34_09935</name>
</gene>
<evidence type="ECO:0000256" key="1">
    <source>
        <dbReference type="SAM" id="MobiDB-lite"/>
    </source>
</evidence>
<protein>
    <submittedName>
        <fullName evidence="3">Uncharacterized protein</fullName>
    </submittedName>
</protein>
<keyword evidence="4" id="KW-1185">Reference proteome</keyword>
<evidence type="ECO:0000313" key="3">
    <source>
        <dbReference type="EMBL" id="MEL0539030.1"/>
    </source>
</evidence>
<feature type="transmembrane region" description="Helical" evidence="2">
    <location>
        <begin position="33"/>
        <end position="56"/>
    </location>
</feature>
<feature type="transmembrane region" description="Helical" evidence="2">
    <location>
        <begin position="99"/>
        <end position="121"/>
    </location>
</feature>